<dbReference type="GO" id="GO:0009279">
    <property type="term" value="C:cell outer membrane"/>
    <property type="evidence" value="ECO:0007669"/>
    <property type="project" value="UniProtKB-SubCell"/>
</dbReference>
<evidence type="ECO:0000256" key="4">
    <source>
        <dbReference type="ARBA" id="ARBA00022692"/>
    </source>
</evidence>
<evidence type="ECO:0000256" key="2">
    <source>
        <dbReference type="ARBA" id="ARBA00022448"/>
    </source>
</evidence>
<keyword evidence="6 8" id="KW-0472">Membrane</keyword>
<dbReference type="InterPro" id="IPR023996">
    <property type="entry name" value="TonB-dep_OMP_SusC/RagA"/>
</dbReference>
<dbReference type="Gene3D" id="2.170.130.10">
    <property type="entry name" value="TonB-dependent receptor, plug domain"/>
    <property type="match status" value="1"/>
</dbReference>
<dbReference type="AlphaFoldDB" id="A0A3N4PF19"/>
<dbReference type="SUPFAM" id="SSF49464">
    <property type="entry name" value="Carboxypeptidase regulatory domain-like"/>
    <property type="match status" value="1"/>
</dbReference>
<name>A0A3N4PF19_9BACT</name>
<evidence type="ECO:0000313" key="12">
    <source>
        <dbReference type="EMBL" id="RPE06058.1"/>
    </source>
</evidence>
<dbReference type="Gene3D" id="2.60.40.1120">
    <property type="entry name" value="Carboxypeptidase-like, regulatory domain"/>
    <property type="match status" value="1"/>
</dbReference>
<keyword evidence="4 8" id="KW-0812">Transmembrane</keyword>
<proteinExistence type="inferred from homology"/>
<evidence type="ECO:0000256" key="9">
    <source>
        <dbReference type="RuleBase" id="RU003357"/>
    </source>
</evidence>
<protein>
    <submittedName>
        <fullName evidence="12">TonB-dependent receptor</fullName>
    </submittedName>
</protein>
<keyword evidence="7 8" id="KW-0998">Cell outer membrane</keyword>
<dbReference type="InterPro" id="IPR008969">
    <property type="entry name" value="CarboxyPept-like_regulatory"/>
</dbReference>
<dbReference type="NCBIfam" id="TIGR04056">
    <property type="entry name" value="OMP_RagA_SusC"/>
    <property type="match status" value="1"/>
</dbReference>
<evidence type="ECO:0000256" key="6">
    <source>
        <dbReference type="ARBA" id="ARBA00023136"/>
    </source>
</evidence>
<comment type="similarity">
    <text evidence="8 9">Belongs to the TonB-dependent receptor family.</text>
</comment>
<evidence type="ECO:0000256" key="1">
    <source>
        <dbReference type="ARBA" id="ARBA00004571"/>
    </source>
</evidence>
<keyword evidence="12" id="KW-0675">Receptor</keyword>
<gene>
    <name evidence="12" type="ORF">EGT74_26270</name>
</gene>
<comment type="subcellular location">
    <subcellularLocation>
        <location evidence="1 8">Cell outer membrane</location>
        <topology evidence="1 8">Multi-pass membrane protein</topology>
    </subcellularLocation>
</comment>
<dbReference type="PROSITE" id="PS52016">
    <property type="entry name" value="TONB_DEPENDENT_REC_3"/>
    <property type="match status" value="1"/>
</dbReference>
<keyword evidence="13" id="KW-1185">Reference proteome</keyword>
<dbReference type="InterPro" id="IPR012910">
    <property type="entry name" value="Plug_dom"/>
</dbReference>
<dbReference type="EMBL" id="RPDH01000003">
    <property type="protein sequence ID" value="RPE06058.1"/>
    <property type="molecule type" value="Genomic_DNA"/>
</dbReference>
<dbReference type="NCBIfam" id="TIGR04057">
    <property type="entry name" value="SusC_RagA_signa"/>
    <property type="match status" value="1"/>
</dbReference>
<dbReference type="SUPFAM" id="SSF56935">
    <property type="entry name" value="Porins"/>
    <property type="match status" value="1"/>
</dbReference>
<evidence type="ECO:0000313" key="13">
    <source>
        <dbReference type="Proteomes" id="UP000278351"/>
    </source>
</evidence>
<comment type="caution">
    <text evidence="12">The sequence shown here is derived from an EMBL/GenBank/DDBJ whole genome shotgun (WGS) entry which is preliminary data.</text>
</comment>
<dbReference type="FunFam" id="2.170.130.10:FF:000003">
    <property type="entry name" value="SusC/RagA family TonB-linked outer membrane protein"/>
    <property type="match status" value="1"/>
</dbReference>
<evidence type="ECO:0000256" key="5">
    <source>
        <dbReference type="ARBA" id="ARBA00023077"/>
    </source>
</evidence>
<dbReference type="Gene3D" id="2.40.170.20">
    <property type="entry name" value="TonB-dependent receptor, beta-barrel domain"/>
    <property type="match status" value="1"/>
</dbReference>
<dbReference type="Pfam" id="PF07715">
    <property type="entry name" value="Plug"/>
    <property type="match status" value="1"/>
</dbReference>
<evidence type="ECO:0000256" key="3">
    <source>
        <dbReference type="ARBA" id="ARBA00022452"/>
    </source>
</evidence>
<dbReference type="Pfam" id="PF13620">
    <property type="entry name" value="CarboxypepD_reg"/>
    <property type="match status" value="1"/>
</dbReference>
<dbReference type="InterPro" id="IPR036942">
    <property type="entry name" value="Beta-barrel_TonB_sf"/>
</dbReference>
<keyword evidence="3 8" id="KW-1134">Transmembrane beta strand</keyword>
<feature type="domain" description="TonB-dependent receptor-like beta-barrel" evidence="10">
    <location>
        <begin position="460"/>
        <end position="838"/>
    </location>
</feature>
<accession>A0A3N4PF19</accession>
<evidence type="ECO:0000259" key="11">
    <source>
        <dbReference type="Pfam" id="PF07715"/>
    </source>
</evidence>
<feature type="domain" description="TonB-dependent receptor plug" evidence="11">
    <location>
        <begin position="114"/>
        <end position="219"/>
    </location>
</feature>
<dbReference type="InterPro" id="IPR039426">
    <property type="entry name" value="TonB-dep_rcpt-like"/>
</dbReference>
<sequence>MLLPAAATAQQQDATLTGVVTSAAGELLPGVSVEVKTAAGQRKGAASDAKGVFTVQGLPVGAPLTVTFSFIGFEPHVLNNQVLKAGSNNLKVQLKEGNQNLNELVVVGYGTQKKVNLTGAIAQVDAKTLESRPVANVTQALQGAVPGLNITFTDGRPGSNGRFNIRGNNPLSSGATPLVLIDGVPGSMNNVNPRDIETVTILKDAAASAIYGARAAFGVILVTTKAAKKGKLTVNYGNNFSSARSTVSTDFMTDGYTAAMMNDEAFRVSTGNTYTRYTPEDYEELKKRQTDKSLPSVVVSNRNGRDQYVYYGNTDWWKEMFFDAQPAMEHSLSVSGGSEKVDFMLSGRMYNRKGMMRINRDEYNSYNLRTKLTVRATDWLTFTNNTQFSIAKYTYPGWGVNSNFVSITVHALPSYVPKNPDGTATYITALNNYQIGDGIYADLLYGKSKGIERWNELMSTWGATIKLSKHVNLYANYTFTLNPARDNDAATNTTIRQAAAPYSIYPGVISKLPRADFLREETNNDMYHVANAYGEFAKDFSGHNVKFMAGYNQELKQFKRITSERGDLLSEDLNDISLGSGNYVLGGAQSEWALLGFFARANYDYKGKYLFEANGRYDGTSRFPKGQRFGFFPSVSAGWRVSEEAFFEPLKKTVNDLKFRASYGSLGNQITTSSYPYIPVLSRGTLDWIAAGKKLEYLTAPGAISPDLTWEKTASINYGVDVSLFKSKLNVNFDYYIRDTKDMLTKGMTLPAVFGTAEPKENAADLRTRGFELNITYTNQFQVAGKPLVYTVGGNLSDFSTVITKFDNPSQLLSDYYVGQRYGDMWGYMTAGYFNSDEEAAAWSAKVDQKLVGSNIVGAAGEWNRLRAGDLKFQDLNNDGVISPGKNTVADHGDLVHLGNNQIRFPYGFTGSASWNGFDVSFFFQGIGKKNWYPGANADKFWGPYSRPYYSFVPRDFEEKIWSPEKGQSAYFPRLRGYIALNGNNPLTNTNDKYMQDLAYLRLKNLTIGYSLPDNLLKRFRLSRCRFYVSGDNLATWTKLETKYIDPEQAAADANGRVYPFAKTYSAGLDLSF</sequence>
<evidence type="ECO:0000256" key="8">
    <source>
        <dbReference type="PROSITE-ProRule" id="PRU01360"/>
    </source>
</evidence>
<dbReference type="Pfam" id="PF00593">
    <property type="entry name" value="TonB_dep_Rec_b-barrel"/>
    <property type="match status" value="1"/>
</dbReference>
<evidence type="ECO:0000256" key="7">
    <source>
        <dbReference type="ARBA" id="ARBA00023237"/>
    </source>
</evidence>
<keyword evidence="2 8" id="KW-0813">Transport</keyword>
<dbReference type="Proteomes" id="UP000278351">
    <property type="component" value="Unassembled WGS sequence"/>
</dbReference>
<keyword evidence="5 9" id="KW-0798">TonB box</keyword>
<organism evidence="12 13">
    <name type="scientific">Chitinophaga lutea</name>
    <dbReference type="NCBI Taxonomy" id="2488634"/>
    <lineage>
        <taxon>Bacteria</taxon>
        <taxon>Pseudomonadati</taxon>
        <taxon>Bacteroidota</taxon>
        <taxon>Chitinophagia</taxon>
        <taxon>Chitinophagales</taxon>
        <taxon>Chitinophagaceae</taxon>
        <taxon>Chitinophaga</taxon>
    </lineage>
</organism>
<dbReference type="InterPro" id="IPR023997">
    <property type="entry name" value="TonB-dep_OMP_SusC/RagA_CS"/>
</dbReference>
<reference evidence="12 13" key="1">
    <citation type="submission" date="2018-11" db="EMBL/GenBank/DDBJ databases">
        <title>Chitinophaga lutea sp.nov., isolate from arsenic contaminated soil.</title>
        <authorList>
            <person name="Zong Y."/>
        </authorList>
    </citation>
    <scope>NUCLEOTIDE SEQUENCE [LARGE SCALE GENOMIC DNA]</scope>
    <source>
        <strain evidence="12 13">ZY74</strain>
    </source>
</reference>
<evidence type="ECO:0000259" key="10">
    <source>
        <dbReference type="Pfam" id="PF00593"/>
    </source>
</evidence>
<dbReference type="InterPro" id="IPR037066">
    <property type="entry name" value="Plug_dom_sf"/>
</dbReference>
<dbReference type="OrthoDB" id="604358at2"/>
<dbReference type="InterPro" id="IPR000531">
    <property type="entry name" value="Beta-barrel_TonB"/>
</dbReference>